<feature type="compositionally biased region" description="Acidic residues" evidence="1">
    <location>
        <begin position="111"/>
        <end position="127"/>
    </location>
</feature>
<feature type="compositionally biased region" description="Basic and acidic residues" evidence="1">
    <location>
        <begin position="128"/>
        <end position="148"/>
    </location>
</feature>
<feature type="compositionally biased region" description="Acidic residues" evidence="1">
    <location>
        <begin position="149"/>
        <end position="173"/>
    </location>
</feature>
<feature type="region of interest" description="Disordered" evidence="1">
    <location>
        <begin position="19"/>
        <end position="190"/>
    </location>
</feature>
<accession>A0A5J4V4Y3</accession>
<gene>
    <name evidence="2" type="ORF">EZS28_027329</name>
</gene>
<protein>
    <submittedName>
        <fullName evidence="2">Uncharacterized protein</fullName>
    </submittedName>
</protein>
<name>A0A5J4V4Y3_9EUKA</name>
<comment type="caution">
    <text evidence="2">The sequence shown here is derived from an EMBL/GenBank/DDBJ whole genome shotgun (WGS) entry which is preliminary data.</text>
</comment>
<evidence type="ECO:0000256" key="1">
    <source>
        <dbReference type="SAM" id="MobiDB-lite"/>
    </source>
</evidence>
<sequence>MQLEEEKQEDEECCIQIKYPTFNTDENEQDGNDEVQVVEIKQSDEDDNDGQIIDIDGQIEGQEQEQDNEEEQVNYNDEVDQQEEGTEEGQQDEEDKDNNGEENENGNNEDQREEEEEVDEDNNENDIDIEKDMAENDWDFKVQKKQGDDSDDEEDDNEDDNDDASESDSDDNSGEGYTSKPAIKPKKQEKINLQSKNINNKNNETNGQSKSFDITGITEIENEDLIDPSEDPNGERSMRNNKGQFVALYNSIVNAQVQEGQGIRLGNQVFGSYISVPLPSSPNIIPTISIIELTLIT</sequence>
<dbReference type="Proteomes" id="UP000324800">
    <property type="component" value="Unassembled WGS sequence"/>
</dbReference>
<feature type="compositionally biased region" description="Low complexity" evidence="1">
    <location>
        <begin position="50"/>
        <end position="61"/>
    </location>
</feature>
<organism evidence="2 3">
    <name type="scientific">Streblomastix strix</name>
    <dbReference type="NCBI Taxonomy" id="222440"/>
    <lineage>
        <taxon>Eukaryota</taxon>
        <taxon>Metamonada</taxon>
        <taxon>Preaxostyla</taxon>
        <taxon>Oxymonadida</taxon>
        <taxon>Streblomastigidae</taxon>
        <taxon>Streblomastix</taxon>
    </lineage>
</organism>
<dbReference type="EMBL" id="SNRW01010017">
    <property type="protein sequence ID" value="KAA6377145.1"/>
    <property type="molecule type" value="Genomic_DNA"/>
</dbReference>
<evidence type="ECO:0000313" key="3">
    <source>
        <dbReference type="Proteomes" id="UP000324800"/>
    </source>
</evidence>
<proteinExistence type="predicted"/>
<evidence type="ECO:0000313" key="2">
    <source>
        <dbReference type="EMBL" id="KAA6377145.1"/>
    </source>
</evidence>
<reference evidence="2 3" key="1">
    <citation type="submission" date="2019-03" db="EMBL/GenBank/DDBJ databases">
        <title>Single cell metagenomics reveals metabolic interactions within the superorganism composed of flagellate Streblomastix strix and complex community of Bacteroidetes bacteria on its surface.</title>
        <authorList>
            <person name="Treitli S.C."/>
            <person name="Kolisko M."/>
            <person name="Husnik F."/>
            <person name="Keeling P."/>
            <person name="Hampl V."/>
        </authorList>
    </citation>
    <scope>NUCLEOTIDE SEQUENCE [LARGE SCALE GENOMIC DNA]</scope>
    <source>
        <strain evidence="2">ST1C</strain>
    </source>
</reference>
<dbReference type="AlphaFoldDB" id="A0A5J4V4Y3"/>
<feature type="compositionally biased region" description="Acidic residues" evidence="1">
    <location>
        <begin position="62"/>
        <end position="104"/>
    </location>
</feature>